<dbReference type="InterPro" id="IPR025250">
    <property type="entry name" value="DUF4199"/>
</dbReference>
<dbReference type="RefSeq" id="WP_336622162.1">
    <property type="nucleotide sequence ID" value="NZ_JAUFQN010000019.1"/>
</dbReference>
<keyword evidence="1" id="KW-0812">Transmembrane</keyword>
<keyword evidence="1" id="KW-1133">Transmembrane helix</keyword>
<feature type="transmembrane region" description="Helical" evidence="1">
    <location>
        <begin position="12"/>
        <end position="30"/>
    </location>
</feature>
<evidence type="ECO:0000313" key="2">
    <source>
        <dbReference type="EMBL" id="MFB9088785.1"/>
    </source>
</evidence>
<accession>A0ABV5GCE6</accession>
<feature type="transmembrane region" description="Helical" evidence="1">
    <location>
        <begin position="72"/>
        <end position="94"/>
    </location>
</feature>
<gene>
    <name evidence="2" type="ORF">ACFFUU_04150</name>
</gene>
<proteinExistence type="predicted"/>
<feature type="transmembrane region" description="Helical" evidence="1">
    <location>
        <begin position="36"/>
        <end position="57"/>
    </location>
</feature>
<dbReference type="EMBL" id="JBHMFB010000010">
    <property type="protein sequence ID" value="MFB9088785.1"/>
    <property type="molecule type" value="Genomic_DNA"/>
</dbReference>
<evidence type="ECO:0000256" key="1">
    <source>
        <dbReference type="SAM" id="Phobius"/>
    </source>
</evidence>
<reference evidence="2 3" key="1">
    <citation type="submission" date="2024-09" db="EMBL/GenBank/DDBJ databases">
        <authorList>
            <person name="Sun Q."/>
            <person name="Mori K."/>
        </authorList>
    </citation>
    <scope>NUCLEOTIDE SEQUENCE [LARGE SCALE GENOMIC DNA]</scope>
    <source>
        <strain evidence="2 3">CECT 8460</strain>
    </source>
</reference>
<feature type="transmembrane region" description="Helical" evidence="1">
    <location>
        <begin position="146"/>
        <end position="167"/>
    </location>
</feature>
<name>A0ABV5GCE6_9FLAO</name>
<protein>
    <submittedName>
        <fullName evidence="2">DUF4199 domain-containing protein</fullName>
    </submittedName>
</protein>
<sequence>MNEIIKKNALTFGFIIGLFSVLTTTLIYIIDLELFTKWWIGIITISFSIAIGCYLVIKTKKEMGTISFKETFSVYFIAASIGYLISNLFNYLLFNFIDPEAKEKIKEIVIKYTVDILEKVGSPKSAINETIQKMNETDSYSIGNLLFGYAFSLVIIAIFGLILAAIFKSKPSQGL</sequence>
<comment type="caution">
    <text evidence="2">The sequence shown here is derived from an EMBL/GenBank/DDBJ whole genome shotgun (WGS) entry which is preliminary data.</text>
</comment>
<keyword evidence="3" id="KW-1185">Reference proteome</keyword>
<keyword evidence="1" id="KW-0472">Membrane</keyword>
<evidence type="ECO:0000313" key="3">
    <source>
        <dbReference type="Proteomes" id="UP001589576"/>
    </source>
</evidence>
<dbReference type="Pfam" id="PF13858">
    <property type="entry name" value="DUF4199"/>
    <property type="match status" value="1"/>
</dbReference>
<organism evidence="2 3">
    <name type="scientific">Flavobacterium paronense</name>
    <dbReference type="NCBI Taxonomy" id="1392775"/>
    <lineage>
        <taxon>Bacteria</taxon>
        <taxon>Pseudomonadati</taxon>
        <taxon>Bacteroidota</taxon>
        <taxon>Flavobacteriia</taxon>
        <taxon>Flavobacteriales</taxon>
        <taxon>Flavobacteriaceae</taxon>
        <taxon>Flavobacterium</taxon>
    </lineage>
</organism>
<dbReference type="Proteomes" id="UP001589576">
    <property type="component" value="Unassembled WGS sequence"/>
</dbReference>